<evidence type="ECO:0000313" key="2">
    <source>
        <dbReference type="EMBL" id="CAA7061649.1"/>
    </source>
</evidence>
<gene>
    <name evidence="2" type="ORF">MERR_LOCUS48885</name>
</gene>
<dbReference type="OrthoDB" id="306690at2759"/>
<feature type="signal peptide" evidence="1">
    <location>
        <begin position="1"/>
        <end position="25"/>
    </location>
</feature>
<organism evidence="2 3">
    <name type="scientific">Microthlaspi erraticum</name>
    <dbReference type="NCBI Taxonomy" id="1685480"/>
    <lineage>
        <taxon>Eukaryota</taxon>
        <taxon>Viridiplantae</taxon>
        <taxon>Streptophyta</taxon>
        <taxon>Embryophyta</taxon>
        <taxon>Tracheophyta</taxon>
        <taxon>Spermatophyta</taxon>
        <taxon>Magnoliopsida</taxon>
        <taxon>eudicotyledons</taxon>
        <taxon>Gunneridae</taxon>
        <taxon>Pentapetalae</taxon>
        <taxon>rosids</taxon>
        <taxon>malvids</taxon>
        <taxon>Brassicales</taxon>
        <taxon>Brassicaceae</taxon>
        <taxon>Coluteocarpeae</taxon>
        <taxon>Microthlaspi</taxon>
    </lineage>
</organism>
<name>A0A6D2LA72_9BRAS</name>
<comment type="caution">
    <text evidence="2">The sequence shown here is derived from an EMBL/GenBank/DDBJ whole genome shotgun (WGS) entry which is preliminary data.</text>
</comment>
<feature type="chain" id="PRO_5025624031" evidence="1">
    <location>
        <begin position="26"/>
        <end position="145"/>
    </location>
</feature>
<evidence type="ECO:0000256" key="1">
    <source>
        <dbReference type="SAM" id="SignalP"/>
    </source>
</evidence>
<dbReference type="Proteomes" id="UP000467841">
    <property type="component" value="Unassembled WGS sequence"/>
</dbReference>
<sequence>MSLMDSLGIMWFQLTTLTSLRSCHSYYTQSDGCLPVWSYGLESLPPFLFSNFQMRIMEVKLGQGLKIIKIFKEHSSKTCILDDSSLLRGSTEDYYGQESYSETVPEAATQPSSDLKVAAETEVKNIRKLETLSISDGRISDGLES</sequence>
<reference evidence="2" key="1">
    <citation type="submission" date="2020-01" db="EMBL/GenBank/DDBJ databases">
        <authorList>
            <person name="Mishra B."/>
        </authorList>
    </citation>
    <scope>NUCLEOTIDE SEQUENCE [LARGE SCALE GENOMIC DNA]</scope>
</reference>
<proteinExistence type="predicted"/>
<accession>A0A6D2LA72</accession>
<protein>
    <submittedName>
        <fullName evidence="2">Uncharacterized protein</fullName>
    </submittedName>
</protein>
<dbReference type="AlphaFoldDB" id="A0A6D2LA72"/>
<keyword evidence="1" id="KW-0732">Signal</keyword>
<dbReference type="EMBL" id="CACVBM020001884">
    <property type="protein sequence ID" value="CAA7061649.1"/>
    <property type="molecule type" value="Genomic_DNA"/>
</dbReference>
<keyword evidence="3" id="KW-1185">Reference proteome</keyword>
<evidence type="ECO:0000313" key="3">
    <source>
        <dbReference type="Proteomes" id="UP000467841"/>
    </source>
</evidence>